<name>A0A8J3W8N2_9ACTN</name>
<keyword evidence="3" id="KW-1185">Reference proteome</keyword>
<dbReference type="PANTHER" id="PTHR11079:SF162">
    <property type="entry name" value="RIBOFLAVIN BIOSYNTHESIS PROTEIN PYRD, CHLOROPLASTIC"/>
    <property type="match status" value="1"/>
</dbReference>
<gene>
    <name evidence="2" type="ORF">Plo01_64110</name>
</gene>
<dbReference type="Pfam" id="PF00383">
    <property type="entry name" value="dCMP_cyt_deam_1"/>
    <property type="match status" value="1"/>
</dbReference>
<dbReference type="GO" id="GO:0008835">
    <property type="term" value="F:diaminohydroxyphosphoribosylaminopyrimidine deaminase activity"/>
    <property type="evidence" value="ECO:0007669"/>
    <property type="project" value="TreeGrafter"/>
</dbReference>
<protein>
    <recommendedName>
        <fullName evidence="1">CMP/dCMP-type deaminase domain-containing protein</fullName>
    </recommendedName>
</protein>
<reference evidence="2 3" key="1">
    <citation type="submission" date="2021-01" db="EMBL/GenBank/DDBJ databases">
        <title>Whole genome shotgun sequence of Planobispora longispora NBRC 13918.</title>
        <authorList>
            <person name="Komaki H."/>
            <person name="Tamura T."/>
        </authorList>
    </citation>
    <scope>NUCLEOTIDE SEQUENCE [LARGE SCALE GENOMIC DNA]</scope>
    <source>
        <strain evidence="2 3">NBRC 13918</strain>
    </source>
</reference>
<evidence type="ECO:0000259" key="1">
    <source>
        <dbReference type="PROSITE" id="PS51747"/>
    </source>
</evidence>
<comment type="caution">
    <text evidence="2">The sequence shown here is derived from an EMBL/GenBank/DDBJ whole genome shotgun (WGS) entry which is preliminary data.</text>
</comment>
<proteinExistence type="predicted"/>
<dbReference type="SUPFAM" id="SSF53927">
    <property type="entry name" value="Cytidine deaminase-like"/>
    <property type="match status" value="1"/>
</dbReference>
<evidence type="ECO:0000313" key="3">
    <source>
        <dbReference type="Proteomes" id="UP000616724"/>
    </source>
</evidence>
<dbReference type="PANTHER" id="PTHR11079">
    <property type="entry name" value="CYTOSINE DEAMINASE FAMILY MEMBER"/>
    <property type="match status" value="1"/>
</dbReference>
<dbReference type="InterPro" id="IPR002125">
    <property type="entry name" value="CMP_dCMP_dom"/>
</dbReference>
<sequence length="154" mass="16437">MSGPARDDRRWLESAIELSRLSPPAPDRYVVGAVVVGDDGAVLATGYTGEADPLHHAEEVALSKLAGRRGLDLSRATVYSSLEPCTVRKSRPAPCAELILAAGIGRVVFALREPPLFADCRGVETLREGGAEVVEIGELAASVRRVNAHVLDRR</sequence>
<dbReference type="Proteomes" id="UP000616724">
    <property type="component" value="Unassembled WGS sequence"/>
</dbReference>
<dbReference type="Gene3D" id="3.40.140.10">
    <property type="entry name" value="Cytidine Deaminase, domain 2"/>
    <property type="match status" value="1"/>
</dbReference>
<feature type="domain" description="CMP/dCMP-type deaminase" evidence="1">
    <location>
        <begin position="6"/>
        <end position="124"/>
    </location>
</feature>
<dbReference type="InterPro" id="IPR016193">
    <property type="entry name" value="Cytidine_deaminase-like"/>
</dbReference>
<dbReference type="PROSITE" id="PS51747">
    <property type="entry name" value="CYT_DCMP_DEAMINASES_2"/>
    <property type="match status" value="1"/>
</dbReference>
<dbReference type="EMBL" id="BOOH01000054">
    <property type="protein sequence ID" value="GIH79982.1"/>
    <property type="molecule type" value="Genomic_DNA"/>
</dbReference>
<organism evidence="2 3">
    <name type="scientific">Planobispora longispora</name>
    <dbReference type="NCBI Taxonomy" id="28887"/>
    <lineage>
        <taxon>Bacteria</taxon>
        <taxon>Bacillati</taxon>
        <taxon>Actinomycetota</taxon>
        <taxon>Actinomycetes</taxon>
        <taxon>Streptosporangiales</taxon>
        <taxon>Streptosporangiaceae</taxon>
        <taxon>Planobispora</taxon>
    </lineage>
</organism>
<accession>A0A8J3W8N2</accession>
<dbReference type="RefSeq" id="WP_203894430.1">
    <property type="nucleotide sequence ID" value="NZ_BOOH01000054.1"/>
</dbReference>
<dbReference type="AlphaFoldDB" id="A0A8J3W8N2"/>
<evidence type="ECO:0000313" key="2">
    <source>
        <dbReference type="EMBL" id="GIH79982.1"/>
    </source>
</evidence>